<dbReference type="InterPro" id="IPR044992">
    <property type="entry name" value="ChyE-like"/>
</dbReference>
<dbReference type="EMBL" id="SUPL01000001">
    <property type="protein sequence ID" value="TJY37779.1"/>
    <property type="molecule type" value="Genomic_DNA"/>
</dbReference>
<feature type="domain" description="Glutamine amidotransferase" evidence="1">
    <location>
        <begin position="4"/>
        <end position="106"/>
    </location>
</feature>
<dbReference type="PANTHER" id="PTHR42695">
    <property type="entry name" value="GLUTAMINE AMIDOTRANSFERASE YLR126C-RELATED"/>
    <property type="match status" value="1"/>
</dbReference>
<dbReference type="CDD" id="cd01741">
    <property type="entry name" value="GATase1_1"/>
    <property type="match status" value="1"/>
</dbReference>
<evidence type="ECO:0000259" key="1">
    <source>
        <dbReference type="Pfam" id="PF00117"/>
    </source>
</evidence>
<evidence type="ECO:0000313" key="2">
    <source>
        <dbReference type="EMBL" id="TJY37779.1"/>
    </source>
</evidence>
<sequence>MLDTGKAVLGVCLGAQLIGEALGAPFEKSPNPEIGVFPIIKTEEGKQNEKFSHFPEKVLVGHWHNDMPGLTNNSKIIAFSDGCPRQIVEYSELVYGFQCHLEFNNESIEPLISHSTEALKLLEGKKYVQSSKQLLENDYKEMNNVLFIFLDKLTSQYAKTLKNKSFKISL</sequence>
<reference evidence="2 3" key="1">
    <citation type="submission" date="2019-04" db="EMBL/GenBank/DDBJ databases">
        <title>Lacinutrix sp. nov., isolated from marine water.</title>
        <authorList>
            <person name="Kim W."/>
        </authorList>
    </citation>
    <scope>NUCLEOTIDE SEQUENCE [LARGE SCALE GENOMIC DNA]</scope>
    <source>
        <strain evidence="2 3">CAU 1491</strain>
    </source>
</reference>
<dbReference type="RefSeq" id="WP_136839959.1">
    <property type="nucleotide sequence ID" value="NZ_SUPL01000001.1"/>
</dbReference>
<dbReference type="OrthoDB" id="9807137at2"/>
<protein>
    <recommendedName>
        <fullName evidence="1">Glutamine amidotransferase domain-containing protein</fullName>
    </recommendedName>
</protein>
<proteinExistence type="predicted"/>
<keyword evidence="3" id="KW-1185">Reference proteome</keyword>
<dbReference type="Proteomes" id="UP000307657">
    <property type="component" value="Unassembled WGS sequence"/>
</dbReference>
<gene>
    <name evidence="2" type="ORF">E5167_00565</name>
</gene>
<dbReference type="Pfam" id="PF00117">
    <property type="entry name" value="GATase"/>
    <property type="match status" value="1"/>
</dbReference>
<comment type="caution">
    <text evidence="2">The sequence shown here is derived from an EMBL/GenBank/DDBJ whole genome shotgun (WGS) entry which is preliminary data.</text>
</comment>
<dbReference type="InterPro" id="IPR017926">
    <property type="entry name" value="GATASE"/>
</dbReference>
<dbReference type="Gene3D" id="3.40.50.880">
    <property type="match status" value="1"/>
</dbReference>
<accession>A0A4V5LR54</accession>
<dbReference type="InterPro" id="IPR029062">
    <property type="entry name" value="Class_I_gatase-like"/>
</dbReference>
<dbReference type="AlphaFoldDB" id="A0A4V5LR54"/>
<dbReference type="PROSITE" id="PS51273">
    <property type="entry name" value="GATASE_TYPE_1"/>
    <property type="match status" value="1"/>
</dbReference>
<evidence type="ECO:0000313" key="3">
    <source>
        <dbReference type="Proteomes" id="UP000307657"/>
    </source>
</evidence>
<name>A0A4V5LR54_9FLAO</name>
<dbReference type="SUPFAM" id="SSF52317">
    <property type="entry name" value="Class I glutamine amidotransferase-like"/>
    <property type="match status" value="1"/>
</dbReference>
<organism evidence="2 3">
    <name type="scientific">Pontimicrobium aquaticum</name>
    <dbReference type="NCBI Taxonomy" id="2565367"/>
    <lineage>
        <taxon>Bacteria</taxon>
        <taxon>Pseudomonadati</taxon>
        <taxon>Bacteroidota</taxon>
        <taxon>Flavobacteriia</taxon>
        <taxon>Flavobacteriales</taxon>
        <taxon>Flavobacteriaceae</taxon>
        <taxon>Pontimicrobium</taxon>
    </lineage>
</organism>
<dbReference type="GO" id="GO:0005829">
    <property type="term" value="C:cytosol"/>
    <property type="evidence" value="ECO:0007669"/>
    <property type="project" value="TreeGrafter"/>
</dbReference>
<dbReference type="PANTHER" id="PTHR42695:SF5">
    <property type="entry name" value="GLUTAMINE AMIDOTRANSFERASE YLR126C-RELATED"/>
    <property type="match status" value="1"/>
</dbReference>